<feature type="chain" id="PRO_5002911654" description="Plasmodium RESA N-terminal domain-containing protein" evidence="1">
    <location>
        <begin position="21"/>
        <end position="195"/>
    </location>
</feature>
<name>C1LIZ2_SCHJA</name>
<keyword evidence="1" id="KW-0732">Signal</keyword>
<reference evidence="2" key="1">
    <citation type="journal article" date="2009" name="Nature">
        <title>The Schistosoma japonicum genome reveals features of host-parasite interplay.</title>
        <authorList>
            <person name="Liu F."/>
            <person name="Zhou Y."/>
            <person name="Wang Z.Q."/>
            <person name="Lu G."/>
            <person name="Zheng H."/>
            <person name="Brindley P.J."/>
            <person name="McManus D.P."/>
            <person name="Blair D."/>
            <person name="Zhang Q.H."/>
            <person name="Zhong Y."/>
            <person name="Wang S."/>
            <person name="Han Z.G."/>
            <person name="Chen Z."/>
        </authorList>
    </citation>
    <scope>NUCLEOTIDE SEQUENCE</scope>
    <source>
        <strain evidence="2">Anhui</strain>
    </source>
</reference>
<dbReference type="AlphaFoldDB" id="C1LIZ2"/>
<accession>C1LIZ2</accession>
<sequence>MLLLLLYINVSLMLIHESTQLKHPREEISRIKDNILNIKYSLHSRLHYTRRAKQIMQEQEDAMKSHLKNHNRSIDEYLNCAKKNLYNNRGKTFVKEMSIFMKSKTVLGTKYYNETIETWKNCFSKMKAKFDEVVSKNRMYMCDLLINPNLHGLNKLAESIVNYYENNLQYNMWLFIYDALSNIVEEHEYSGATVK</sequence>
<organism evidence="2">
    <name type="scientific">Schistosoma japonicum</name>
    <name type="common">Blood fluke</name>
    <dbReference type="NCBI Taxonomy" id="6182"/>
    <lineage>
        <taxon>Eukaryota</taxon>
        <taxon>Metazoa</taxon>
        <taxon>Spiralia</taxon>
        <taxon>Lophotrochozoa</taxon>
        <taxon>Platyhelminthes</taxon>
        <taxon>Trematoda</taxon>
        <taxon>Digenea</taxon>
        <taxon>Strigeidida</taxon>
        <taxon>Schistosomatoidea</taxon>
        <taxon>Schistosomatidae</taxon>
        <taxon>Schistosoma</taxon>
    </lineage>
</organism>
<dbReference type="EMBL" id="FN318942">
    <property type="protein sequence ID" value="CAX74670.1"/>
    <property type="molecule type" value="mRNA"/>
</dbReference>
<reference evidence="2" key="2">
    <citation type="submission" date="2009-03" db="EMBL/GenBank/DDBJ databases">
        <authorList>
            <person name="Gang L."/>
        </authorList>
    </citation>
    <scope>NUCLEOTIDE SEQUENCE</scope>
    <source>
        <strain evidence="2">Anhui</strain>
    </source>
</reference>
<protein>
    <recommendedName>
        <fullName evidence="3">Plasmodium RESA N-terminal domain-containing protein</fullName>
    </recommendedName>
</protein>
<evidence type="ECO:0000313" key="2">
    <source>
        <dbReference type="EMBL" id="CAX74670.1"/>
    </source>
</evidence>
<feature type="signal peptide" evidence="1">
    <location>
        <begin position="1"/>
        <end position="20"/>
    </location>
</feature>
<evidence type="ECO:0008006" key="3">
    <source>
        <dbReference type="Google" id="ProtNLM"/>
    </source>
</evidence>
<evidence type="ECO:0000256" key="1">
    <source>
        <dbReference type="SAM" id="SignalP"/>
    </source>
</evidence>
<proteinExistence type="evidence at transcript level"/>